<evidence type="ECO:0000313" key="1">
    <source>
        <dbReference type="EMBL" id="GFY13481.1"/>
    </source>
</evidence>
<name>A0A8X6SHL5_TRICX</name>
<accession>A0A8X6SHL5</accession>
<evidence type="ECO:0000313" key="2">
    <source>
        <dbReference type="Proteomes" id="UP000887159"/>
    </source>
</evidence>
<sequence>MLVLSKPHNIRLNAAQKSSSVNVWEVPCEFIWSTYILLPRLDSGKYLVFLQEVLPEQSTNFPAPVRCRMGFQQDGALSHYGRWYLTI</sequence>
<protein>
    <submittedName>
        <fullName evidence="1">Uncharacterized protein</fullName>
    </submittedName>
</protein>
<organism evidence="1 2">
    <name type="scientific">Trichonephila clavipes</name>
    <name type="common">Golden silk orbweaver</name>
    <name type="synonym">Nephila clavipes</name>
    <dbReference type="NCBI Taxonomy" id="2585209"/>
    <lineage>
        <taxon>Eukaryota</taxon>
        <taxon>Metazoa</taxon>
        <taxon>Ecdysozoa</taxon>
        <taxon>Arthropoda</taxon>
        <taxon>Chelicerata</taxon>
        <taxon>Arachnida</taxon>
        <taxon>Araneae</taxon>
        <taxon>Araneomorphae</taxon>
        <taxon>Entelegynae</taxon>
        <taxon>Araneoidea</taxon>
        <taxon>Nephilidae</taxon>
        <taxon>Trichonephila</taxon>
    </lineage>
</organism>
<gene>
    <name evidence="1" type="ORF">TNCV_1803521</name>
</gene>
<reference evidence="1" key="1">
    <citation type="submission" date="2020-08" db="EMBL/GenBank/DDBJ databases">
        <title>Multicomponent nature underlies the extraordinary mechanical properties of spider dragline silk.</title>
        <authorList>
            <person name="Kono N."/>
            <person name="Nakamura H."/>
            <person name="Mori M."/>
            <person name="Yoshida Y."/>
            <person name="Ohtoshi R."/>
            <person name="Malay A.D."/>
            <person name="Moran D.A.P."/>
            <person name="Tomita M."/>
            <person name="Numata K."/>
            <person name="Arakawa K."/>
        </authorList>
    </citation>
    <scope>NUCLEOTIDE SEQUENCE</scope>
</reference>
<dbReference type="AlphaFoldDB" id="A0A8X6SHL5"/>
<comment type="caution">
    <text evidence="1">The sequence shown here is derived from an EMBL/GenBank/DDBJ whole genome shotgun (WGS) entry which is preliminary data.</text>
</comment>
<proteinExistence type="predicted"/>
<dbReference type="Proteomes" id="UP000887159">
    <property type="component" value="Unassembled WGS sequence"/>
</dbReference>
<keyword evidence="2" id="KW-1185">Reference proteome</keyword>
<dbReference type="EMBL" id="BMAU01021322">
    <property type="protein sequence ID" value="GFY13481.1"/>
    <property type="molecule type" value="Genomic_DNA"/>
</dbReference>